<dbReference type="EMBL" id="KB201767">
    <property type="protein sequence ID" value="ESO94675.1"/>
    <property type="molecule type" value="Genomic_DNA"/>
</dbReference>
<name>V4AHJ7_LOTGI</name>
<protein>
    <recommendedName>
        <fullName evidence="3">CCHC-type domain-containing protein</fullName>
    </recommendedName>
</protein>
<dbReference type="PROSITE" id="PS50158">
    <property type="entry name" value="ZF_CCHC"/>
    <property type="match status" value="1"/>
</dbReference>
<proteinExistence type="predicted"/>
<dbReference type="GO" id="GO:0008270">
    <property type="term" value="F:zinc ion binding"/>
    <property type="evidence" value="ECO:0007669"/>
    <property type="project" value="UniProtKB-KW"/>
</dbReference>
<reference evidence="4 5" key="1">
    <citation type="journal article" date="2013" name="Nature">
        <title>Insights into bilaterian evolution from three spiralian genomes.</title>
        <authorList>
            <person name="Simakov O."/>
            <person name="Marletaz F."/>
            <person name="Cho S.J."/>
            <person name="Edsinger-Gonzales E."/>
            <person name="Havlak P."/>
            <person name="Hellsten U."/>
            <person name="Kuo D.H."/>
            <person name="Larsson T."/>
            <person name="Lv J."/>
            <person name="Arendt D."/>
            <person name="Savage R."/>
            <person name="Osoegawa K."/>
            <person name="de Jong P."/>
            <person name="Grimwood J."/>
            <person name="Chapman J.A."/>
            <person name="Shapiro H."/>
            <person name="Aerts A."/>
            <person name="Otillar R.P."/>
            <person name="Terry A.Y."/>
            <person name="Boore J.L."/>
            <person name="Grigoriev I.V."/>
            <person name="Lindberg D.R."/>
            <person name="Seaver E.C."/>
            <person name="Weisblat D.A."/>
            <person name="Putnam N.H."/>
            <person name="Rokhsar D.S."/>
        </authorList>
    </citation>
    <scope>NUCLEOTIDE SEQUENCE [LARGE SCALE GENOMIC DNA]</scope>
</reference>
<keyword evidence="5" id="KW-1185">Reference proteome</keyword>
<keyword evidence="1" id="KW-0863">Zinc-finger</keyword>
<keyword evidence="1" id="KW-0862">Zinc</keyword>
<feature type="region of interest" description="Disordered" evidence="2">
    <location>
        <begin position="250"/>
        <end position="279"/>
    </location>
</feature>
<evidence type="ECO:0000259" key="3">
    <source>
        <dbReference type="PROSITE" id="PS50158"/>
    </source>
</evidence>
<dbReference type="HOGENOM" id="CLU_1134659_0_0_1"/>
<dbReference type="GeneID" id="20243154"/>
<sequence length="279" mass="30026">MDQSVGSRNWKRSRLRALTRRITLFGKAAAYDSLPRTSSICEKDVLLILHGRLPICLKCYKAGHLRKECPLGKQPYYASAVNSSRISVNNHASVGTSALGGADASAGVGIGAGSRKGRLGFVQASTLIAKASRLSPADSPPLSSTHVRVDGDGFFTLKNIANKLTSTESNLILLSVENHSPQETISTKKFAFQPPTPPNKKMLTLNQLSWFLQRQEQVVFFQSHLGMQGNLTREANENIADVERINEELSNAGGITPGQCTDGDIAGSSDESSLEGDIT</sequence>
<dbReference type="AlphaFoldDB" id="V4AHJ7"/>
<feature type="domain" description="CCHC-type" evidence="3">
    <location>
        <begin position="56"/>
        <end position="70"/>
    </location>
</feature>
<evidence type="ECO:0000313" key="5">
    <source>
        <dbReference type="Proteomes" id="UP000030746"/>
    </source>
</evidence>
<dbReference type="GO" id="GO:0003676">
    <property type="term" value="F:nucleic acid binding"/>
    <property type="evidence" value="ECO:0007669"/>
    <property type="project" value="InterPro"/>
</dbReference>
<dbReference type="KEGG" id="lgi:LOTGIDRAFT_175371"/>
<organism evidence="4 5">
    <name type="scientific">Lottia gigantea</name>
    <name type="common">Giant owl limpet</name>
    <dbReference type="NCBI Taxonomy" id="225164"/>
    <lineage>
        <taxon>Eukaryota</taxon>
        <taxon>Metazoa</taxon>
        <taxon>Spiralia</taxon>
        <taxon>Lophotrochozoa</taxon>
        <taxon>Mollusca</taxon>
        <taxon>Gastropoda</taxon>
        <taxon>Patellogastropoda</taxon>
        <taxon>Lottioidea</taxon>
        <taxon>Lottiidae</taxon>
        <taxon>Lottia</taxon>
    </lineage>
</organism>
<dbReference type="InterPro" id="IPR001878">
    <property type="entry name" value="Znf_CCHC"/>
</dbReference>
<dbReference type="Proteomes" id="UP000030746">
    <property type="component" value="Unassembled WGS sequence"/>
</dbReference>
<evidence type="ECO:0000313" key="4">
    <source>
        <dbReference type="EMBL" id="ESO94675.1"/>
    </source>
</evidence>
<dbReference type="RefSeq" id="XP_009054639.1">
    <property type="nucleotide sequence ID" value="XM_009056391.1"/>
</dbReference>
<dbReference type="CTD" id="20243154"/>
<keyword evidence="1" id="KW-0479">Metal-binding</keyword>
<accession>V4AHJ7</accession>
<evidence type="ECO:0000256" key="1">
    <source>
        <dbReference type="PROSITE-ProRule" id="PRU00047"/>
    </source>
</evidence>
<evidence type="ECO:0000256" key="2">
    <source>
        <dbReference type="SAM" id="MobiDB-lite"/>
    </source>
</evidence>
<gene>
    <name evidence="4" type="ORF">LOTGIDRAFT_175371</name>
</gene>